<evidence type="ECO:0000313" key="7">
    <source>
        <dbReference type="Proteomes" id="UP000095009"/>
    </source>
</evidence>
<reference evidence="6 7" key="1">
    <citation type="journal article" date="2016" name="Proc. Natl. Acad. Sci. U.S.A.">
        <title>Comparative genomics of biotechnologically important yeasts.</title>
        <authorList>
            <person name="Riley R."/>
            <person name="Haridas S."/>
            <person name="Wolfe K.H."/>
            <person name="Lopes M.R."/>
            <person name="Hittinger C.T."/>
            <person name="Goeker M."/>
            <person name="Salamov A.A."/>
            <person name="Wisecaver J.H."/>
            <person name="Long T.M."/>
            <person name="Calvey C.H."/>
            <person name="Aerts A.L."/>
            <person name="Barry K.W."/>
            <person name="Choi C."/>
            <person name="Clum A."/>
            <person name="Coughlan A.Y."/>
            <person name="Deshpande S."/>
            <person name="Douglass A.P."/>
            <person name="Hanson S.J."/>
            <person name="Klenk H.-P."/>
            <person name="LaButti K.M."/>
            <person name="Lapidus A."/>
            <person name="Lindquist E.A."/>
            <person name="Lipzen A.M."/>
            <person name="Meier-Kolthoff J.P."/>
            <person name="Ohm R.A."/>
            <person name="Otillar R.P."/>
            <person name="Pangilinan J.L."/>
            <person name="Peng Y."/>
            <person name="Rokas A."/>
            <person name="Rosa C.A."/>
            <person name="Scheuner C."/>
            <person name="Sibirny A.A."/>
            <person name="Slot J.C."/>
            <person name="Stielow J.B."/>
            <person name="Sun H."/>
            <person name="Kurtzman C.P."/>
            <person name="Blackwell M."/>
            <person name="Grigoriev I.V."/>
            <person name="Jeffries T.W."/>
        </authorList>
    </citation>
    <scope>NUCLEOTIDE SEQUENCE [LARGE SCALE GENOMIC DNA]</scope>
    <source>
        <strain evidence="6 7">DSM 6958</strain>
    </source>
</reference>
<dbReference type="OrthoDB" id="26371at2759"/>
<dbReference type="GO" id="GO:0071889">
    <property type="term" value="F:14-3-3 protein binding"/>
    <property type="evidence" value="ECO:0007669"/>
    <property type="project" value="UniProtKB-ARBA"/>
</dbReference>
<dbReference type="Gene3D" id="1.10.8.270">
    <property type="entry name" value="putative rabgap domain of human tbc1 domain family member 14 like domains"/>
    <property type="match status" value="1"/>
</dbReference>
<protein>
    <submittedName>
        <fullName evidence="6">RabGAP/TBC</fullName>
    </submittedName>
</protein>
<dbReference type="Gene3D" id="1.10.10.750">
    <property type="entry name" value="Ypt/Rab-GAP domain of gyp1p, domain 1"/>
    <property type="match status" value="1"/>
</dbReference>
<name>A0A1E3PFV3_9ASCO</name>
<dbReference type="SMART" id="SM00164">
    <property type="entry name" value="TBC"/>
    <property type="match status" value="1"/>
</dbReference>
<dbReference type="InterPro" id="IPR035969">
    <property type="entry name" value="Rab-GAP_TBC_sf"/>
</dbReference>
<proteinExistence type="predicted"/>
<evidence type="ECO:0000259" key="5">
    <source>
        <dbReference type="PROSITE" id="PS50086"/>
    </source>
</evidence>
<keyword evidence="3" id="KW-0597">Phosphoprotein</keyword>
<feature type="domain" description="Rab-GAP TBC" evidence="5">
    <location>
        <begin position="228"/>
        <end position="450"/>
    </location>
</feature>
<dbReference type="EMBL" id="KV454412">
    <property type="protein sequence ID" value="ODQ64281.1"/>
    <property type="molecule type" value="Genomic_DNA"/>
</dbReference>
<evidence type="ECO:0000256" key="1">
    <source>
        <dbReference type="ARBA" id="ARBA00004348"/>
    </source>
</evidence>
<dbReference type="STRING" id="857566.A0A1E3PFV3"/>
<evidence type="ECO:0000256" key="3">
    <source>
        <dbReference type="ARBA" id="ARBA00022553"/>
    </source>
</evidence>
<feature type="compositionally biased region" description="Polar residues" evidence="4">
    <location>
        <begin position="90"/>
        <end position="99"/>
    </location>
</feature>
<dbReference type="SUPFAM" id="SSF47923">
    <property type="entry name" value="Ypt/Rab-GAP domain of gyp1p"/>
    <property type="match status" value="2"/>
</dbReference>
<dbReference type="Pfam" id="PF00566">
    <property type="entry name" value="RabGAP-TBC"/>
    <property type="match status" value="1"/>
</dbReference>
<feature type="region of interest" description="Disordered" evidence="4">
    <location>
        <begin position="83"/>
        <end position="112"/>
    </location>
</feature>
<gene>
    <name evidence="6" type="ORF">NADFUDRAFT_52611</name>
</gene>
<sequence length="521" mass="59403">MTLSKINGLNTLDQSEHQFTDEDDYGLSDVESSMNTSSSFFKRVSGLRDLDAGSVDISENGQTDEECEGPNLALDQLSISSPSLVGLSSDTEVPETSSDADFKVETPKTTNSAKTENIIDRKTENETIPRLSERSVGKSSETLTDTFKSNNINCLRPSYSQVLIDPTFSLEHLVIPNIPLETEDEEGKISSGAREQVRSEVNKILRFKSILSEVNIDLERLKQLAWSGIPRELRSMSWQLLLGYLPTNSERRKSTLARKRQEYRDGVSQTFSKPLDQTMWHQISIDIPRTSPGIKLFGYPSTQQAMERILYLWAIRHPASGYVQGINDLVTPLFMTFLSAYVDTDDLRSYDPAQLPKTVLDTVEADTLWCLTKLLDGIQDNYIHAQPGIHRQVHDLQQLTSRIDCDLVRHLKDQHVEFMQFSFRWMNCLLMRELSLDNVIRMWDTYMAEDGSKGFSQFHVYVCAAFLVKWSGSLMTMDFSEIMMFLQALPTQEWQHSDIELLLSEAFMWQSLFENAIAHLN</sequence>
<accession>A0A1E3PFV3</accession>
<dbReference type="FunFam" id="1.10.472.80:FF:000001">
    <property type="entry name" value="TBC1 domain family member 22B"/>
    <property type="match status" value="1"/>
</dbReference>
<keyword evidence="2" id="KW-0343">GTPase activation</keyword>
<evidence type="ECO:0000256" key="2">
    <source>
        <dbReference type="ARBA" id="ARBA00022468"/>
    </source>
</evidence>
<dbReference type="AlphaFoldDB" id="A0A1E3PFV3"/>
<dbReference type="FunFam" id="1.10.10.750:FF:000009">
    <property type="entry name" value="TBC1 domain family member 22A"/>
    <property type="match status" value="1"/>
</dbReference>
<dbReference type="Proteomes" id="UP000095009">
    <property type="component" value="Unassembled WGS sequence"/>
</dbReference>
<comment type="subcellular location">
    <subcellularLocation>
        <location evidence="1">Golgi apparatus</location>
        <location evidence="1">Golgi stack</location>
    </subcellularLocation>
</comment>
<dbReference type="PANTHER" id="PTHR22957">
    <property type="entry name" value="TBC1 DOMAIN FAMILY MEMBER GTPASE-ACTIVATING PROTEIN"/>
    <property type="match status" value="1"/>
</dbReference>
<dbReference type="PANTHER" id="PTHR22957:SF26">
    <property type="entry name" value="LD44506P"/>
    <property type="match status" value="1"/>
</dbReference>
<dbReference type="GO" id="GO:0005096">
    <property type="term" value="F:GTPase activator activity"/>
    <property type="evidence" value="ECO:0007669"/>
    <property type="project" value="UniProtKB-KW"/>
</dbReference>
<evidence type="ECO:0000256" key="4">
    <source>
        <dbReference type="SAM" id="MobiDB-lite"/>
    </source>
</evidence>
<dbReference type="Gene3D" id="1.10.472.80">
    <property type="entry name" value="Ypt/Rab-GAP domain of gyp1p, domain 3"/>
    <property type="match status" value="1"/>
</dbReference>
<evidence type="ECO:0000313" key="6">
    <source>
        <dbReference type="EMBL" id="ODQ64281.1"/>
    </source>
</evidence>
<keyword evidence="7" id="KW-1185">Reference proteome</keyword>
<organism evidence="6 7">
    <name type="scientific">Nadsonia fulvescens var. elongata DSM 6958</name>
    <dbReference type="NCBI Taxonomy" id="857566"/>
    <lineage>
        <taxon>Eukaryota</taxon>
        <taxon>Fungi</taxon>
        <taxon>Dikarya</taxon>
        <taxon>Ascomycota</taxon>
        <taxon>Saccharomycotina</taxon>
        <taxon>Dipodascomycetes</taxon>
        <taxon>Dipodascales</taxon>
        <taxon>Dipodascales incertae sedis</taxon>
        <taxon>Nadsonia</taxon>
    </lineage>
</organism>
<dbReference type="GO" id="GO:0005795">
    <property type="term" value="C:Golgi stack"/>
    <property type="evidence" value="ECO:0007669"/>
    <property type="project" value="UniProtKB-SubCell"/>
</dbReference>
<dbReference type="InterPro" id="IPR000195">
    <property type="entry name" value="Rab-GAP-TBC_dom"/>
</dbReference>
<dbReference type="PROSITE" id="PS50086">
    <property type="entry name" value="TBC_RABGAP"/>
    <property type="match status" value="1"/>
</dbReference>
<dbReference type="FunFam" id="1.10.8.270:FF:000004">
    <property type="entry name" value="TBC1 domain family, member 22B"/>
    <property type="match status" value="1"/>
</dbReference>